<proteinExistence type="predicted"/>
<evidence type="ECO:0000256" key="8">
    <source>
        <dbReference type="ARBA" id="ARBA00022777"/>
    </source>
</evidence>
<evidence type="ECO:0000256" key="5">
    <source>
        <dbReference type="ARBA" id="ARBA00022679"/>
    </source>
</evidence>
<dbReference type="EMBL" id="LDWR01000003">
    <property type="protein sequence ID" value="KML63061.1"/>
    <property type="molecule type" value="Genomic_DNA"/>
</dbReference>
<dbReference type="InterPro" id="IPR050428">
    <property type="entry name" value="TCS_sensor_his_kinase"/>
</dbReference>
<dbReference type="CDD" id="cd00075">
    <property type="entry name" value="HATPase"/>
    <property type="match status" value="1"/>
</dbReference>
<organism evidence="17 18">
    <name type="scientific">Burkholderia cepacia</name>
    <name type="common">Pseudomonas cepacia</name>
    <dbReference type="NCBI Taxonomy" id="292"/>
    <lineage>
        <taxon>Bacteria</taxon>
        <taxon>Pseudomonadati</taxon>
        <taxon>Pseudomonadota</taxon>
        <taxon>Betaproteobacteria</taxon>
        <taxon>Burkholderiales</taxon>
        <taxon>Burkholderiaceae</taxon>
        <taxon>Burkholderia</taxon>
        <taxon>Burkholderia cepacia complex</taxon>
    </lineage>
</organism>
<dbReference type="PRINTS" id="PR00344">
    <property type="entry name" value="BCTRLSENSOR"/>
</dbReference>
<evidence type="ECO:0000259" key="16">
    <source>
        <dbReference type="PROSITE" id="PS50885"/>
    </source>
</evidence>
<dbReference type="Pfam" id="PF02518">
    <property type="entry name" value="HATPase_c"/>
    <property type="match status" value="1"/>
</dbReference>
<evidence type="ECO:0000256" key="2">
    <source>
        <dbReference type="ARBA" id="ARBA00004141"/>
    </source>
</evidence>
<keyword evidence="4" id="KW-0597">Phosphoprotein</keyword>
<dbReference type="PANTHER" id="PTHR45436:SF14">
    <property type="entry name" value="SENSOR PROTEIN QSEC"/>
    <property type="match status" value="1"/>
</dbReference>
<dbReference type="Gene3D" id="1.10.287.130">
    <property type="match status" value="1"/>
</dbReference>
<evidence type="ECO:0000256" key="3">
    <source>
        <dbReference type="ARBA" id="ARBA00012438"/>
    </source>
</evidence>
<dbReference type="InterPro" id="IPR005467">
    <property type="entry name" value="His_kinase_dom"/>
</dbReference>
<feature type="transmembrane region" description="Helical" evidence="14">
    <location>
        <begin position="12"/>
        <end position="30"/>
    </location>
</feature>
<dbReference type="PATRIC" id="fig|292.27.peg.3749"/>
<dbReference type="EC" id="2.7.13.3" evidence="3"/>
<comment type="catalytic activity">
    <reaction evidence="1">
        <text>ATP + protein L-histidine = ADP + protein N-phospho-L-histidine.</text>
        <dbReference type="EC" id="2.7.13.3"/>
    </reaction>
</comment>
<feature type="region of interest" description="Disordered" evidence="13">
    <location>
        <begin position="464"/>
        <end position="488"/>
    </location>
</feature>
<dbReference type="PROSITE" id="PS50885">
    <property type="entry name" value="HAMP"/>
    <property type="match status" value="1"/>
</dbReference>
<keyword evidence="8" id="KW-0418">Kinase</keyword>
<keyword evidence="12 14" id="KW-0472">Membrane</keyword>
<dbReference type="CDD" id="cd00082">
    <property type="entry name" value="HisKA"/>
    <property type="match status" value="1"/>
</dbReference>
<dbReference type="SMART" id="SM00387">
    <property type="entry name" value="HATPase_c"/>
    <property type="match status" value="1"/>
</dbReference>
<keyword evidence="9" id="KW-0067">ATP-binding</keyword>
<feature type="compositionally biased region" description="Basic and acidic residues" evidence="13">
    <location>
        <begin position="473"/>
        <end position="488"/>
    </location>
</feature>
<evidence type="ECO:0000256" key="14">
    <source>
        <dbReference type="SAM" id="Phobius"/>
    </source>
</evidence>
<accession>A0A0J5XEJ5</accession>
<keyword evidence="5" id="KW-0808">Transferase</keyword>
<feature type="transmembrane region" description="Helical" evidence="14">
    <location>
        <begin position="172"/>
        <end position="191"/>
    </location>
</feature>
<keyword evidence="6 14" id="KW-0812">Transmembrane</keyword>
<keyword evidence="10 14" id="KW-1133">Transmembrane helix</keyword>
<evidence type="ECO:0000256" key="4">
    <source>
        <dbReference type="ARBA" id="ARBA00022553"/>
    </source>
</evidence>
<dbReference type="InterPro" id="IPR003661">
    <property type="entry name" value="HisK_dim/P_dom"/>
</dbReference>
<dbReference type="InterPro" id="IPR036097">
    <property type="entry name" value="HisK_dim/P_sf"/>
</dbReference>
<dbReference type="Gene3D" id="3.30.565.10">
    <property type="entry name" value="Histidine kinase-like ATPase, C-terminal domain"/>
    <property type="match status" value="1"/>
</dbReference>
<name>A0A0J5XEJ5_BURCE</name>
<evidence type="ECO:0000256" key="9">
    <source>
        <dbReference type="ARBA" id="ARBA00022840"/>
    </source>
</evidence>
<keyword evidence="11" id="KW-0902">Two-component regulatory system</keyword>
<dbReference type="InterPro" id="IPR036890">
    <property type="entry name" value="HATPase_C_sf"/>
</dbReference>
<dbReference type="GO" id="GO:0000155">
    <property type="term" value="F:phosphorelay sensor kinase activity"/>
    <property type="evidence" value="ECO:0007669"/>
    <property type="project" value="InterPro"/>
</dbReference>
<evidence type="ECO:0000259" key="15">
    <source>
        <dbReference type="PROSITE" id="PS50109"/>
    </source>
</evidence>
<evidence type="ECO:0000313" key="17">
    <source>
        <dbReference type="EMBL" id="KML63061.1"/>
    </source>
</evidence>
<evidence type="ECO:0000256" key="7">
    <source>
        <dbReference type="ARBA" id="ARBA00022741"/>
    </source>
</evidence>
<evidence type="ECO:0000256" key="1">
    <source>
        <dbReference type="ARBA" id="ARBA00000085"/>
    </source>
</evidence>
<gene>
    <name evidence="17" type="ORF">VL15_00955</name>
</gene>
<comment type="caution">
    <text evidence="17">The sequence shown here is derived from an EMBL/GenBank/DDBJ whole genome shotgun (WGS) entry which is preliminary data.</text>
</comment>
<protein>
    <recommendedName>
        <fullName evidence="3">histidine kinase</fullName>
        <ecNumber evidence="3">2.7.13.3</ecNumber>
    </recommendedName>
</protein>
<keyword evidence="7" id="KW-0547">Nucleotide-binding</keyword>
<dbReference type="GO" id="GO:0005886">
    <property type="term" value="C:plasma membrane"/>
    <property type="evidence" value="ECO:0007669"/>
    <property type="project" value="TreeGrafter"/>
</dbReference>
<dbReference type="Gene3D" id="1.20.5.1040">
    <property type="entry name" value="Sensor protein qsec"/>
    <property type="match status" value="1"/>
</dbReference>
<dbReference type="SUPFAM" id="SSF55874">
    <property type="entry name" value="ATPase domain of HSP90 chaperone/DNA topoisomerase II/histidine kinase"/>
    <property type="match status" value="1"/>
</dbReference>
<dbReference type="Pfam" id="PF00512">
    <property type="entry name" value="HisKA"/>
    <property type="match status" value="1"/>
</dbReference>
<dbReference type="InterPro" id="IPR003660">
    <property type="entry name" value="HAMP_dom"/>
</dbReference>
<evidence type="ECO:0000256" key="6">
    <source>
        <dbReference type="ARBA" id="ARBA00022692"/>
    </source>
</evidence>
<dbReference type="PANTHER" id="PTHR45436">
    <property type="entry name" value="SENSOR HISTIDINE KINASE YKOH"/>
    <property type="match status" value="1"/>
</dbReference>
<dbReference type="RefSeq" id="WP_048242609.1">
    <property type="nucleotide sequence ID" value="NZ_LDWR01000003.1"/>
</dbReference>
<dbReference type="PROSITE" id="PS50109">
    <property type="entry name" value="HIS_KIN"/>
    <property type="match status" value="1"/>
</dbReference>
<feature type="domain" description="Histidine kinase" evidence="15">
    <location>
        <begin position="252"/>
        <end position="464"/>
    </location>
</feature>
<dbReference type="SMART" id="SM00388">
    <property type="entry name" value="HisKA"/>
    <property type="match status" value="1"/>
</dbReference>
<dbReference type="GO" id="GO:0005524">
    <property type="term" value="F:ATP binding"/>
    <property type="evidence" value="ECO:0007669"/>
    <property type="project" value="UniProtKB-KW"/>
</dbReference>
<evidence type="ECO:0000256" key="11">
    <source>
        <dbReference type="ARBA" id="ARBA00023012"/>
    </source>
</evidence>
<comment type="subcellular location">
    <subcellularLocation>
        <location evidence="2">Membrane</location>
        <topology evidence="2">Multi-pass membrane protein</topology>
    </subcellularLocation>
</comment>
<evidence type="ECO:0000313" key="18">
    <source>
        <dbReference type="Proteomes" id="UP000036338"/>
    </source>
</evidence>
<evidence type="ECO:0000256" key="10">
    <source>
        <dbReference type="ARBA" id="ARBA00022989"/>
    </source>
</evidence>
<dbReference type="AlphaFoldDB" id="A0A0J5XEJ5"/>
<evidence type="ECO:0000256" key="13">
    <source>
        <dbReference type="SAM" id="MobiDB-lite"/>
    </source>
</evidence>
<sequence length="488" mass="52532">MISRSIRRRVSAMALGCVTVVWIVAVFGGFRHATREIGEWEDARLVEYASLLVGLSPTDLARLARFPPDARVELALGASGSRPANNDGDRLPRDVLFEVRDAQNHVIASSLPADAAGLPDAREPRGAPWTIVIGDAQWRTHTLRDSASGRWIRVMETVNTRSDLATGIARGIVLPLIVALPVLALLLWYMIGRSLAPLKTLSTQIGARDARSLEPLDVATVPDEVRTLVDAIDRLLARLRQSIVRERAFTSDAAHELKTPLAAIKVQAQVAIATDDPARKQLAMQRVVQGVDRSARLAEQLLLLARLDEYERIPTRAVVVRELVDAAIDRHLAKASDKAIDLVAGTASERSIDADPILLGILLDNLVDNAVKYGRPGGRIELGVHDDGALQRIVVRDDGPGVAPGEHERLGDRFYRGSGAQSPGSGLGLSIVKRIAQYFGGTVQFEPGIGGQGLGVVIALPSADAAGSSPRHAPADEHDDRPRAMPRA</sequence>
<dbReference type="InterPro" id="IPR003594">
    <property type="entry name" value="HATPase_dom"/>
</dbReference>
<evidence type="ECO:0000256" key="12">
    <source>
        <dbReference type="ARBA" id="ARBA00023136"/>
    </source>
</evidence>
<reference evidence="17 18" key="1">
    <citation type="submission" date="2015-05" db="EMBL/GenBank/DDBJ databases">
        <title>Draft genome of Burkholderia cepacia LK29.</title>
        <authorList>
            <person name="Chan X.Y."/>
        </authorList>
    </citation>
    <scope>NUCLEOTIDE SEQUENCE [LARGE SCALE GENOMIC DNA]</scope>
    <source>
        <strain evidence="17 18">LK29</strain>
    </source>
</reference>
<dbReference type="InterPro" id="IPR004358">
    <property type="entry name" value="Sig_transdc_His_kin-like_C"/>
</dbReference>
<feature type="domain" description="HAMP" evidence="16">
    <location>
        <begin position="192"/>
        <end position="244"/>
    </location>
</feature>
<dbReference type="SUPFAM" id="SSF47384">
    <property type="entry name" value="Homodimeric domain of signal transducing histidine kinase"/>
    <property type="match status" value="1"/>
</dbReference>
<dbReference type="Proteomes" id="UP000036338">
    <property type="component" value="Unassembled WGS sequence"/>
</dbReference>